<name>A0AB74R1A2_CLODI</name>
<gene>
    <name evidence="1" type="ORF">SAMEA1402366_01139</name>
</gene>
<protein>
    <submittedName>
        <fullName evidence="1">Uncharacterized protein</fullName>
    </submittedName>
</protein>
<dbReference type="EMBL" id="CAAJVP010000004">
    <property type="protein sequence ID" value="VHY00448.1"/>
    <property type="molecule type" value="Genomic_DNA"/>
</dbReference>
<dbReference type="AlphaFoldDB" id="A0AB74R1A2"/>
<proteinExistence type="predicted"/>
<sequence length="151" mass="17902">MKEYTLIIKGEMDFIILSPQVLSSLITQIHNSPERKVVVSIESIMPPKFTDYLLRVINSNRFSNERFRYRYILENPVTKKGMYEILRQQLSRTNTERFPCFQTIQLTDTFQGNVELDMECNDLFFWACKDTAAKFVYTFPDGREETLVIEY</sequence>
<organism evidence="1 2">
    <name type="scientific">Clostridioides difficile</name>
    <name type="common">Peptoclostridium difficile</name>
    <dbReference type="NCBI Taxonomy" id="1496"/>
    <lineage>
        <taxon>Bacteria</taxon>
        <taxon>Bacillati</taxon>
        <taxon>Bacillota</taxon>
        <taxon>Clostridia</taxon>
        <taxon>Peptostreptococcales</taxon>
        <taxon>Peptostreptococcaceae</taxon>
        <taxon>Clostridioides</taxon>
    </lineage>
</organism>
<evidence type="ECO:0000313" key="2">
    <source>
        <dbReference type="Proteomes" id="UP000372533"/>
    </source>
</evidence>
<comment type="caution">
    <text evidence="1">The sequence shown here is derived from an EMBL/GenBank/DDBJ whole genome shotgun (WGS) entry which is preliminary data.</text>
</comment>
<accession>A0AB74R1A2</accession>
<evidence type="ECO:0000313" key="1">
    <source>
        <dbReference type="EMBL" id="VHY00448.1"/>
    </source>
</evidence>
<dbReference type="RefSeq" id="WP_009901261.1">
    <property type="nucleotide sequence ID" value="NZ_CAACYY010000001.1"/>
</dbReference>
<reference evidence="1 2" key="1">
    <citation type="submission" date="2019-04" db="EMBL/GenBank/DDBJ databases">
        <authorList>
            <consortium name="Pathogen Informatics"/>
        </authorList>
    </citation>
    <scope>NUCLEOTIDE SEQUENCE [LARGE SCALE GENOMIC DNA]</scope>
    <source>
        <strain evidence="2">tl291</strain>
    </source>
</reference>
<dbReference type="Proteomes" id="UP000372533">
    <property type="component" value="Unassembled WGS sequence"/>
</dbReference>